<dbReference type="EMBL" id="JAHMHQ010000006">
    <property type="protein sequence ID" value="KAK1638638.1"/>
    <property type="molecule type" value="Genomic_DNA"/>
</dbReference>
<proteinExistence type="predicted"/>
<dbReference type="AlphaFoldDB" id="A0AAI9ZUZ7"/>
<sequence>MSTSLKSPQPPRPALLSLPMDHNNPQLPILQEGQLQPSLQPPKKAGYAHSSLLKQRQAISDTNQ</sequence>
<reference evidence="2" key="1">
    <citation type="submission" date="2021-06" db="EMBL/GenBank/DDBJ databases">
        <title>Comparative genomics, transcriptomics and evolutionary studies reveal genomic signatures of adaptation to plant cell wall in hemibiotrophic fungi.</title>
        <authorList>
            <consortium name="DOE Joint Genome Institute"/>
            <person name="Baroncelli R."/>
            <person name="Diaz J.F."/>
            <person name="Benocci T."/>
            <person name="Peng M."/>
            <person name="Battaglia E."/>
            <person name="Haridas S."/>
            <person name="Andreopoulos W."/>
            <person name="Labutti K."/>
            <person name="Pangilinan J."/>
            <person name="Floch G.L."/>
            <person name="Makela M.R."/>
            <person name="Henrissat B."/>
            <person name="Grigoriev I.V."/>
            <person name="Crouch J.A."/>
            <person name="De Vries R.P."/>
            <person name="Sukno S.A."/>
            <person name="Thon M.R."/>
        </authorList>
    </citation>
    <scope>NUCLEOTIDE SEQUENCE</scope>
    <source>
        <strain evidence="2">CBS 102054</strain>
    </source>
</reference>
<feature type="compositionally biased region" description="Polar residues" evidence="1">
    <location>
        <begin position="52"/>
        <end position="64"/>
    </location>
</feature>
<accession>A0AAI9ZUZ7</accession>
<dbReference type="RefSeq" id="XP_060447245.1">
    <property type="nucleotide sequence ID" value="XM_060589984.1"/>
</dbReference>
<protein>
    <submittedName>
        <fullName evidence="2">Uncharacterized protein</fullName>
    </submittedName>
</protein>
<organism evidence="2 3">
    <name type="scientific">Colletotrichum phormii</name>
    <dbReference type="NCBI Taxonomy" id="359342"/>
    <lineage>
        <taxon>Eukaryota</taxon>
        <taxon>Fungi</taxon>
        <taxon>Dikarya</taxon>
        <taxon>Ascomycota</taxon>
        <taxon>Pezizomycotina</taxon>
        <taxon>Sordariomycetes</taxon>
        <taxon>Hypocreomycetidae</taxon>
        <taxon>Glomerellales</taxon>
        <taxon>Glomerellaceae</taxon>
        <taxon>Colletotrichum</taxon>
        <taxon>Colletotrichum acutatum species complex</taxon>
    </lineage>
</organism>
<evidence type="ECO:0000313" key="2">
    <source>
        <dbReference type="EMBL" id="KAK1638638.1"/>
    </source>
</evidence>
<name>A0AAI9ZUZ7_9PEZI</name>
<keyword evidence="3" id="KW-1185">Reference proteome</keyword>
<evidence type="ECO:0000256" key="1">
    <source>
        <dbReference type="SAM" id="MobiDB-lite"/>
    </source>
</evidence>
<feature type="region of interest" description="Disordered" evidence="1">
    <location>
        <begin position="1"/>
        <end position="64"/>
    </location>
</feature>
<dbReference type="GeneID" id="85474846"/>
<dbReference type="Proteomes" id="UP001243989">
    <property type="component" value="Unassembled WGS sequence"/>
</dbReference>
<evidence type="ECO:0000313" key="3">
    <source>
        <dbReference type="Proteomes" id="UP001243989"/>
    </source>
</evidence>
<gene>
    <name evidence="2" type="ORF">BDP81DRAFT_422371</name>
</gene>
<comment type="caution">
    <text evidence="2">The sequence shown here is derived from an EMBL/GenBank/DDBJ whole genome shotgun (WGS) entry which is preliminary data.</text>
</comment>